<feature type="compositionally biased region" description="Polar residues" evidence="1">
    <location>
        <begin position="222"/>
        <end position="252"/>
    </location>
</feature>
<protein>
    <submittedName>
        <fullName evidence="2">Uncharacterized protein</fullName>
    </submittedName>
</protein>
<keyword evidence="3" id="KW-1185">Reference proteome</keyword>
<dbReference type="EMBL" id="MU251525">
    <property type="protein sequence ID" value="KAG9232895.1"/>
    <property type="molecule type" value="Genomic_DNA"/>
</dbReference>
<feature type="region of interest" description="Disordered" evidence="1">
    <location>
        <begin position="192"/>
        <end position="292"/>
    </location>
</feature>
<feature type="compositionally biased region" description="Low complexity" evidence="1">
    <location>
        <begin position="192"/>
        <end position="215"/>
    </location>
</feature>
<organism evidence="2 3">
    <name type="scientific">Amylocarpus encephaloides</name>
    <dbReference type="NCBI Taxonomy" id="45428"/>
    <lineage>
        <taxon>Eukaryota</taxon>
        <taxon>Fungi</taxon>
        <taxon>Dikarya</taxon>
        <taxon>Ascomycota</taxon>
        <taxon>Pezizomycotina</taxon>
        <taxon>Leotiomycetes</taxon>
        <taxon>Helotiales</taxon>
        <taxon>Helotiales incertae sedis</taxon>
        <taxon>Amylocarpus</taxon>
    </lineage>
</organism>
<evidence type="ECO:0000313" key="2">
    <source>
        <dbReference type="EMBL" id="KAG9232895.1"/>
    </source>
</evidence>
<reference evidence="2" key="1">
    <citation type="journal article" date="2021" name="IMA Fungus">
        <title>Genomic characterization of three marine fungi, including Emericellopsis atlantica sp. nov. with signatures of a generalist lifestyle and marine biomass degradation.</title>
        <authorList>
            <person name="Hagestad O.C."/>
            <person name="Hou L."/>
            <person name="Andersen J.H."/>
            <person name="Hansen E.H."/>
            <person name="Altermark B."/>
            <person name="Li C."/>
            <person name="Kuhnert E."/>
            <person name="Cox R.J."/>
            <person name="Crous P.W."/>
            <person name="Spatafora J.W."/>
            <person name="Lail K."/>
            <person name="Amirebrahimi M."/>
            <person name="Lipzen A."/>
            <person name="Pangilinan J."/>
            <person name="Andreopoulos W."/>
            <person name="Hayes R.D."/>
            <person name="Ng V."/>
            <person name="Grigoriev I.V."/>
            <person name="Jackson S.A."/>
            <person name="Sutton T.D.S."/>
            <person name="Dobson A.D.W."/>
            <person name="Rama T."/>
        </authorList>
    </citation>
    <scope>NUCLEOTIDE SEQUENCE</scope>
    <source>
        <strain evidence="2">TRa018bII</strain>
    </source>
</reference>
<proteinExistence type="predicted"/>
<comment type="caution">
    <text evidence="2">The sequence shown here is derived from an EMBL/GenBank/DDBJ whole genome shotgun (WGS) entry which is preliminary data.</text>
</comment>
<accession>A0A9P7YGZ2</accession>
<evidence type="ECO:0000256" key="1">
    <source>
        <dbReference type="SAM" id="MobiDB-lite"/>
    </source>
</evidence>
<dbReference type="AlphaFoldDB" id="A0A9P7YGZ2"/>
<feature type="compositionally biased region" description="Polar residues" evidence="1">
    <location>
        <begin position="276"/>
        <end position="287"/>
    </location>
</feature>
<name>A0A9P7YGZ2_9HELO</name>
<sequence>MSKLALDYLNIGEDDAVGGRHQTDNQNPRNFDWPEGKVLIQYDPNDSVTEITGAQVSNQNPAMCGTRVQNARLRIWLGGSSGPLIDLVWSAWEHQKVGVTVAQRDNQGACPLPRSGNKVIMVESNWFHSGFPPTFDPVHASAMVAESSLVNKQTSLSISSHSMSISPSSIRAGTLSLNVSLALGHFIQVGSSTSHSYTTSSLRTSSPSGSPKSQTVPLSVKIPNSRSQTKSSAHSGSKTKVTGEIQQSSPTGGQHIPVSKSSFKISSRTIHEPKVPTNSRQGDSTASHGCLAFSPSSNVPNTLVQGTHSGNFVSAPKYGGSTSAIHASILHKFPLKRLTLFKTLRGTGGLTDKPAF</sequence>
<evidence type="ECO:0000313" key="3">
    <source>
        <dbReference type="Proteomes" id="UP000824998"/>
    </source>
</evidence>
<dbReference type="Proteomes" id="UP000824998">
    <property type="component" value="Unassembled WGS sequence"/>
</dbReference>
<gene>
    <name evidence="2" type="ORF">BJ875DRAFT_513471</name>
</gene>
<feature type="compositionally biased region" description="Polar residues" evidence="1">
    <location>
        <begin position="259"/>
        <end position="268"/>
    </location>
</feature>